<dbReference type="InterPro" id="IPR055170">
    <property type="entry name" value="GFO_IDH_MocA-like_dom"/>
</dbReference>
<dbReference type="RefSeq" id="WP_114351200.1">
    <property type="nucleotide sequence ID" value="NZ_QPJJ01000001.1"/>
</dbReference>
<dbReference type="InterPro" id="IPR050463">
    <property type="entry name" value="Gfo/Idh/MocA_oxidrdct_glycsds"/>
</dbReference>
<evidence type="ECO:0000313" key="5">
    <source>
        <dbReference type="Proteomes" id="UP000252585"/>
    </source>
</evidence>
<accession>A0A368YEE7</accession>
<feature type="domain" description="GFO/IDH/MocA-like oxidoreductase" evidence="3">
    <location>
        <begin position="143"/>
        <end position="289"/>
    </location>
</feature>
<dbReference type="AlphaFoldDB" id="A0A368YEE7"/>
<evidence type="ECO:0000259" key="2">
    <source>
        <dbReference type="Pfam" id="PF01408"/>
    </source>
</evidence>
<dbReference type="Gene3D" id="3.30.360.10">
    <property type="entry name" value="Dihydrodipicolinate Reductase, domain 2"/>
    <property type="match status" value="1"/>
</dbReference>
<dbReference type="Gene3D" id="3.40.50.720">
    <property type="entry name" value="NAD(P)-binding Rossmann-like Domain"/>
    <property type="match status" value="1"/>
</dbReference>
<dbReference type="Proteomes" id="UP000252585">
    <property type="component" value="Unassembled WGS sequence"/>
</dbReference>
<dbReference type="Pfam" id="PF01408">
    <property type="entry name" value="GFO_IDH_MocA"/>
    <property type="match status" value="1"/>
</dbReference>
<dbReference type="PANTHER" id="PTHR43818:SF11">
    <property type="entry name" value="BCDNA.GH03377"/>
    <property type="match status" value="1"/>
</dbReference>
<dbReference type="OrthoDB" id="9815825at2"/>
<evidence type="ECO:0000259" key="3">
    <source>
        <dbReference type="Pfam" id="PF22725"/>
    </source>
</evidence>
<feature type="domain" description="Gfo/Idh/MocA-like oxidoreductase N-terminal" evidence="2">
    <location>
        <begin position="9"/>
        <end position="133"/>
    </location>
</feature>
<comment type="caution">
    <text evidence="4">The sequence shown here is derived from an EMBL/GenBank/DDBJ whole genome shotgun (WGS) entry which is preliminary data.</text>
</comment>
<keyword evidence="5" id="KW-1185">Reference proteome</keyword>
<reference evidence="4 5" key="1">
    <citation type="submission" date="2018-07" db="EMBL/GenBank/DDBJ databases">
        <title>Genomic Encyclopedia of Type Strains, Phase IV (KMG-IV): sequencing the most valuable type-strain genomes for metagenomic binning, comparative biology and taxonomic classification.</title>
        <authorList>
            <person name="Goeker M."/>
        </authorList>
    </citation>
    <scope>NUCLEOTIDE SEQUENCE [LARGE SCALE GENOMIC DNA]</scope>
    <source>
        <strain evidence="4 5">DSM 27696</strain>
    </source>
</reference>
<dbReference type="GO" id="GO:0000166">
    <property type="term" value="F:nucleotide binding"/>
    <property type="evidence" value="ECO:0007669"/>
    <property type="project" value="InterPro"/>
</dbReference>
<name>A0A368YEE7_9BACI</name>
<dbReference type="InterPro" id="IPR036291">
    <property type="entry name" value="NAD(P)-bd_dom_sf"/>
</dbReference>
<dbReference type="Pfam" id="PF22725">
    <property type="entry name" value="GFO_IDH_MocA_C3"/>
    <property type="match status" value="1"/>
</dbReference>
<gene>
    <name evidence="4" type="ORF">DFR57_101126</name>
</gene>
<organism evidence="4 5">
    <name type="scientific">Saliterribacillus persicus</name>
    <dbReference type="NCBI Taxonomy" id="930114"/>
    <lineage>
        <taxon>Bacteria</taxon>
        <taxon>Bacillati</taxon>
        <taxon>Bacillota</taxon>
        <taxon>Bacilli</taxon>
        <taxon>Bacillales</taxon>
        <taxon>Bacillaceae</taxon>
        <taxon>Saliterribacillus</taxon>
    </lineage>
</organism>
<dbReference type="SUPFAM" id="SSF51735">
    <property type="entry name" value="NAD(P)-binding Rossmann-fold domains"/>
    <property type="match status" value="1"/>
</dbReference>
<dbReference type="SUPFAM" id="SSF55347">
    <property type="entry name" value="Glyceraldehyde-3-phosphate dehydrogenase-like, C-terminal domain"/>
    <property type="match status" value="1"/>
</dbReference>
<sequence length="389" mass="43998">MVGVKKKEIRIGMVGYQFMGKAHSHAYRDLPFYFDNPLKPVLKAISGRNEEAVKEAQKKMGWESYETDWRALIKRDDIDVIDIVTPNHTHAEIAIAAAEAGKHIITEKPLALNVEDAKRMLTAVRKNGVKHMICHNYRFVPAVQYAKQLIDEGRLGKIYHYRGSYLQDFIIDPNFPLIWRLQKEISGSGALGDIGAHSIDLARFLIGEFKEIVSTMDTFIKERPIGEMTGGLSAKGNSEEMGEVTVDDATSFLARFENGALGNFEATRFAAGNRNKNKFEINGEKGSIRWDMENMNNLEVYFTDDEEGVQGFRMINCTEEVHPYVGAYWPAGHIIGYEHTFIHLMDEFLRGIAGDYQPSPNFEDGVKNQILLEAIEQSAKDKKWIEIGS</sequence>
<evidence type="ECO:0000313" key="4">
    <source>
        <dbReference type="EMBL" id="RCW77257.1"/>
    </source>
</evidence>
<dbReference type="InterPro" id="IPR000683">
    <property type="entry name" value="Gfo/Idh/MocA-like_OxRdtase_N"/>
</dbReference>
<evidence type="ECO:0000256" key="1">
    <source>
        <dbReference type="ARBA" id="ARBA00023002"/>
    </source>
</evidence>
<dbReference type="EMBL" id="QPJJ01000001">
    <property type="protein sequence ID" value="RCW77257.1"/>
    <property type="molecule type" value="Genomic_DNA"/>
</dbReference>
<protein>
    <submittedName>
        <fullName evidence="4">Putative dehydrogenase</fullName>
    </submittedName>
</protein>
<keyword evidence="1" id="KW-0560">Oxidoreductase</keyword>
<proteinExistence type="predicted"/>
<dbReference type="GO" id="GO:0016491">
    <property type="term" value="F:oxidoreductase activity"/>
    <property type="evidence" value="ECO:0007669"/>
    <property type="project" value="UniProtKB-KW"/>
</dbReference>
<dbReference type="PANTHER" id="PTHR43818">
    <property type="entry name" value="BCDNA.GH03377"/>
    <property type="match status" value="1"/>
</dbReference>